<gene>
    <name evidence="1" type="ordered locus">Despr_2992</name>
</gene>
<proteinExistence type="predicted"/>
<dbReference type="InterPro" id="IPR005358">
    <property type="entry name" value="Puta_zinc/iron-chelating_dom"/>
</dbReference>
<evidence type="ECO:0000313" key="2">
    <source>
        <dbReference type="Proteomes" id="UP000006365"/>
    </source>
</evidence>
<dbReference type="Pfam" id="PF03692">
    <property type="entry name" value="CxxCxxCC"/>
    <property type="match status" value="1"/>
</dbReference>
<name>A0A7U3YPH4_DESPD</name>
<dbReference type="RefSeq" id="WP_015725650.1">
    <property type="nucleotide sequence ID" value="NC_014972.1"/>
</dbReference>
<reference evidence="1 2" key="1">
    <citation type="journal article" date="2011" name="Stand. Genomic Sci.">
        <title>Complete genome sequence of Desulfobulbus propionicus type strain (1pr3).</title>
        <authorList>
            <person name="Pagani I."/>
            <person name="Lapidus A."/>
            <person name="Nolan M."/>
            <person name="Lucas S."/>
            <person name="Hammon N."/>
            <person name="Deshpande S."/>
            <person name="Cheng J.F."/>
            <person name="Chertkov O."/>
            <person name="Davenport K."/>
            <person name="Tapia R."/>
            <person name="Han C."/>
            <person name="Goodwin L."/>
            <person name="Pitluck S."/>
            <person name="Liolios K."/>
            <person name="Mavromatis K."/>
            <person name="Ivanova N."/>
            <person name="Mikhailova N."/>
            <person name="Pati A."/>
            <person name="Chen A."/>
            <person name="Palaniappan K."/>
            <person name="Land M."/>
            <person name="Hauser L."/>
            <person name="Chang Y.J."/>
            <person name="Jeffries C.D."/>
            <person name="Detter J.C."/>
            <person name="Brambilla E."/>
            <person name="Kannan K.P."/>
            <person name="Djao O.D."/>
            <person name="Rohde M."/>
            <person name="Pukall R."/>
            <person name="Spring S."/>
            <person name="Goker M."/>
            <person name="Sikorski J."/>
            <person name="Woyke T."/>
            <person name="Bristow J."/>
            <person name="Eisen J.A."/>
            <person name="Markowitz V."/>
            <person name="Hugenholtz P."/>
            <person name="Kyrpides N.C."/>
            <person name="Klenk H.P."/>
        </authorList>
    </citation>
    <scope>NUCLEOTIDE SEQUENCE [LARGE SCALE GENOMIC DNA]</scope>
    <source>
        <strain evidence="2">ATCC 33891 / DSM 2032 / 1pr3</strain>
    </source>
</reference>
<accession>A0A7U3YPH4</accession>
<organism evidence="1 2">
    <name type="scientific">Desulfobulbus propionicus (strain ATCC 33891 / DSM 2032 / VKM B-1956 / 1pr3)</name>
    <dbReference type="NCBI Taxonomy" id="577650"/>
    <lineage>
        <taxon>Bacteria</taxon>
        <taxon>Pseudomonadati</taxon>
        <taxon>Thermodesulfobacteriota</taxon>
        <taxon>Desulfobulbia</taxon>
        <taxon>Desulfobulbales</taxon>
        <taxon>Desulfobulbaceae</taxon>
        <taxon>Desulfobulbus</taxon>
    </lineage>
</organism>
<evidence type="ECO:0000313" key="1">
    <source>
        <dbReference type="EMBL" id="ADW19125.1"/>
    </source>
</evidence>
<dbReference type="EMBL" id="CP002364">
    <property type="protein sequence ID" value="ADW19125.1"/>
    <property type="molecule type" value="Genomic_DNA"/>
</dbReference>
<dbReference type="AlphaFoldDB" id="A0A7U3YPH4"/>
<keyword evidence="2" id="KW-1185">Reference proteome</keyword>
<dbReference type="Proteomes" id="UP000006365">
    <property type="component" value="Chromosome"/>
</dbReference>
<sequence length="218" mass="24013">MSGSANCKRCGTCCRQGGPALHGPDLKLLRSGTLRTEDLITVRRGELAFQPLADRPEPVTHEFLKLSGQHGTWCCLFYDEQSQGCRCYSHRPLACRLLDCTDTGPILDIAGQDLLTRFACIAADDPLLPLIREHEQRCPCPDLHALAGDLAQDTLDPARLAELEATVALDLAFRSRVAAELRLSVAQEMFSFGRPLFQLLLPLGLQAVNTPEGIRLHR</sequence>
<protein>
    <recommendedName>
        <fullName evidence="3">Zinc/iron-chelating domain-containing protein</fullName>
    </recommendedName>
</protein>
<dbReference type="PANTHER" id="PTHR35866:SF1">
    <property type="entry name" value="YKGJ FAMILY CYSTEINE CLUSTER PROTEIN"/>
    <property type="match status" value="1"/>
</dbReference>
<evidence type="ECO:0008006" key="3">
    <source>
        <dbReference type="Google" id="ProtNLM"/>
    </source>
</evidence>
<dbReference type="PANTHER" id="PTHR35866">
    <property type="entry name" value="PUTATIVE-RELATED"/>
    <property type="match status" value="1"/>
</dbReference>
<dbReference type="KEGG" id="dpr:Despr_2992"/>